<evidence type="ECO:0000256" key="2">
    <source>
        <dbReference type="ARBA" id="ARBA00008536"/>
    </source>
</evidence>
<name>A0AAD8L1U5_TARER</name>
<evidence type="ECO:0000256" key="15">
    <source>
        <dbReference type="ARBA" id="ARBA00023180"/>
    </source>
</evidence>
<keyword evidence="10" id="KW-0547">Nucleotide-binding</keyword>
<dbReference type="Pfam" id="PF00139">
    <property type="entry name" value="Lectin_legB"/>
    <property type="match status" value="1"/>
</dbReference>
<evidence type="ECO:0000256" key="13">
    <source>
        <dbReference type="ARBA" id="ARBA00023136"/>
    </source>
</evidence>
<dbReference type="SUPFAM" id="SSF49899">
    <property type="entry name" value="Concanavalin A-like lectins/glucanases"/>
    <property type="match status" value="1"/>
</dbReference>
<keyword evidence="6" id="KW-0723">Serine/threonine-protein kinase</keyword>
<keyword evidence="15" id="KW-0325">Glycoprotein</keyword>
<dbReference type="PANTHER" id="PTHR27007">
    <property type="match status" value="1"/>
</dbReference>
<keyword evidence="6" id="KW-0808">Transferase</keyword>
<dbReference type="GO" id="GO:0005886">
    <property type="term" value="C:plasma membrane"/>
    <property type="evidence" value="ECO:0007669"/>
    <property type="project" value="UniProtKB-SubCell"/>
</dbReference>
<dbReference type="InterPro" id="IPR000719">
    <property type="entry name" value="Prot_kinase_dom"/>
</dbReference>
<keyword evidence="14" id="KW-0675">Receptor</keyword>
<dbReference type="InterPro" id="IPR050528">
    <property type="entry name" value="L-type_Lectin-RKs"/>
</dbReference>
<evidence type="ECO:0000313" key="18">
    <source>
        <dbReference type="EMBL" id="KAK1431226.1"/>
    </source>
</evidence>
<evidence type="ECO:0000256" key="12">
    <source>
        <dbReference type="ARBA" id="ARBA00022989"/>
    </source>
</evidence>
<evidence type="ECO:0000256" key="14">
    <source>
        <dbReference type="ARBA" id="ARBA00023170"/>
    </source>
</evidence>
<dbReference type="SUPFAM" id="SSF56112">
    <property type="entry name" value="Protein kinase-like (PK-like)"/>
    <property type="match status" value="1"/>
</dbReference>
<dbReference type="EMBL" id="JAUHHV010000003">
    <property type="protein sequence ID" value="KAK1431226.1"/>
    <property type="molecule type" value="Genomic_DNA"/>
</dbReference>
<keyword evidence="11" id="KW-0067">ATP-binding</keyword>
<dbReference type="GO" id="GO:0004674">
    <property type="term" value="F:protein serine/threonine kinase activity"/>
    <property type="evidence" value="ECO:0007669"/>
    <property type="project" value="UniProtKB-KW"/>
</dbReference>
<comment type="similarity">
    <text evidence="2">In the N-terminal section; belongs to the leguminous lectin family.</text>
</comment>
<dbReference type="GO" id="GO:0002229">
    <property type="term" value="P:defense response to oomycetes"/>
    <property type="evidence" value="ECO:0007669"/>
    <property type="project" value="UniProtKB-ARBA"/>
</dbReference>
<gene>
    <name evidence="18" type="ORF">QVD17_14528</name>
</gene>
<keyword evidence="6" id="KW-0418">Kinase</keyword>
<evidence type="ECO:0000313" key="19">
    <source>
        <dbReference type="Proteomes" id="UP001229421"/>
    </source>
</evidence>
<evidence type="ECO:0000259" key="17">
    <source>
        <dbReference type="Pfam" id="PF00139"/>
    </source>
</evidence>
<feature type="domain" description="Protein kinase" evidence="16">
    <location>
        <begin position="300"/>
        <end position="406"/>
    </location>
</feature>
<dbReference type="InterPro" id="IPR011009">
    <property type="entry name" value="Kinase-like_dom_sf"/>
</dbReference>
<proteinExistence type="inferred from homology"/>
<dbReference type="Pfam" id="PF00069">
    <property type="entry name" value="Pkinase"/>
    <property type="match status" value="1"/>
</dbReference>
<dbReference type="EC" id="2.7.11.1" evidence="4"/>
<keyword evidence="9" id="KW-0430">Lectin</keyword>
<feature type="domain" description="Legume lectin" evidence="17">
    <location>
        <begin position="4"/>
        <end position="204"/>
    </location>
</feature>
<comment type="subcellular location">
    <subcellularLocation>
        <location evidence="1">Cell membrane</location>
        <topology evidence="1">Single-pass type I membrane protein</topology>
    </subcellularLocation>
</comment>
<keyword evidence="13" id="KW-0472">Membrane</keyword>
<protein>
    <recommendedName>
        <fullName evidence="4">non-specific serine/threonine protein kinase</fullName>
        <ecNumber evidence="4">2.7.11.1</ecNumber>
    </recommendedName>
</protein>
<keyword evidence="5" id="KW-1003">Cell membrane</keyword>
<dbReference type="PROSITE" id="PS00307">
    <property type="entry name" value="LECTIN_LEGUME_BETA"/>
    <property type="match status" value="1"/>
</dbReference>
<evidence type="ECO:0000256" key="10">
    <source>
        <dbReference type="ARBA" id="ARBA00022741"/>
    </source>
</evidence>
<evidence type="ECO:0000256" key="5">
    <source>
        <dbReference type="ARBA" id="ARBA00022475"/>
    </source>
</evidence>
<reference evidence="18" key="1">
    <citation type="journal article" date="2023" name="bioRxiv">
        <title>Improved chromosome-level genome assembly for marigold (Tagetes erecta).</title>
        <authorList>
            <person name="Jiang F."/>
            <person name="Yuan L."/>
            <person name="Wang S."/>
            <person name="Wang H."/>
            <person name="Xu D."/>
            <person name="Wang A."/>
            <person name="Fan W."/>
        </authorList>
    </citation>
    <scope>NUCLEOTIDE SEQUENCE</scope>
    <source>
        <strain evidence="18">WSJ</strain>
        <tissue evidence="18">Leaf</tissue>
    </source>
</reference>
<dbReference type="GO" id="GO:0030246">
    <property type="term" value="F:carbohydrate binding"/>
    <property type="evidence" value="ECO:0007669"/>
    <property type="project" value="UniProtKB-KW"/>
</dbReference>
<keyword evidence="19" id="KW-1185">Reference proteome</keyword>
<dbReference type="CDD" id="cd06899">
    <property type="entry name" value="lectin_legume_LecRK_Arcelin_ConA"/>
    <property type="match status" value="1"/>
</dbReference>
<evidence type="ECO:0000256" key="6">
    <source>
        <dbReference type="ARBA" id="ARBA00022527"/>
    </source>
</evidence>
<dbReference type="InterPro" id="IPR013320">
    <property type="entry name" value="ConA-like_dom_sf"/>
</dbReference>
<evidence type="ECO:0000259" key="16">
    <source>
        <dbReference type="Pfam" id="PF00069"/>
    </source>
</evidence>
<evidence type="ECO:0000256" key="3">
    <source>
        <dbReference type="ARBA" id="ARBA00010217"/>
    </source>
</evidence>
<comment type="similarity">
    <text evidence="3">In the C-terminal section; belongs to the protein kinase superfamily. Ser/Thr protein kinase family.</text>
</comment>
<dbReference type="InterPro" id="IPR001220">
    <property type="entry name" value="Legume_lectin_dom"/>
</dbReference>
<evidence type="ECO:0000256" key="8">
    <source>
        <dbReference type="ARBA" id="ARBA00022729"/>
    </source>
</evidence>
<dbReference type="Gene3D" id="2.60.120.200">
    <property type="match status" value="1"/>
</dbReference>
<keyword evidence="12" id="KW-1133">Transmembrane helix</keyword>
<evidence type="ECO:0000256" key="7">
    <source>
        <dbReference type="ARBA" id="ARBA00022692"/>
    </source>
</evidence>
<accession>A0AAD8L1U5</accession>
<keyword evidence="7" id="KW-0812">Transmembrane</keyword>
<keyword evidence="8" id="KW-0732">Signal</keyword>
<comment type="caution">
    <text evidence="18">The sequence shown here is derived from an EMBL/GenBank/DDBJ whole genome shotgun (WGS) entry which is preliminary data.</text>
</comment>
<dbReference type="Gene3D" id="1.10.510.10">
    <property type="entry name" value="Transferase(Phosphotransferase) domain 1"/>
    <property type="match status" value="1"/>
</dbReference>
<organism evidence="18 19">
    <name type="scientific">Tagetes erecta</name>
    <name type="common">African marigold</name>
    <dbReference type="NCBI Taxonomy" id="13708"/>
    <lineage>
        <taxon>Eukaryota</taxon>
        <taxon>Viridiplantae</taxon>
        <taxon>Streptophyta</taxon>
        <taxon>Embryophyta</taxon>
        <taxon>Tracheophyta</taxon>
        <taxon>Spermatophyta</taxon>
        <taxon>Magnoliopsida</taxon>
        <taxon>eudicotyledons</taxon>
        <taxon>Gunneridae</taxon>
        <taxon>Pentapetalae</taxon>
        <taxon>asterids</taxon>
        <taxon>campanulids</taxon>
        <taxon>Asterales</taxon>
        <taxon>Asteraceae</taxon>
        <taxon>Asteroideae</taxon>
        <taxon>Heliantheae alliance</taxon>
        <taxon>Tageteae</taxon>
        <taxon>Tagetes</taxon>
    </lineage>
</organism>
<evidence type="ECO:0000256" key="9">
    <source>
        <dbReference type="ARBA" id="ARBA00022734"/>
    </source>
</evidence>
<dbReference type="AlphaFoldDB" id="A0AAD8L1U5"/>
<evidence type="ECO:0000256" key="1">
    <source>
        <dbReference type="ARBA" id="ARBA00004251"/>
    </source>
</evidence>
<dbReference type="Proteomes" id="UP001229421">
    <property type="component" value="Unassembled WGS sequence"/>
</dbReference>
<dbReference type="InterPro" id="IPR019825">
    <property type="entry name" value="Lectin_legB_Mn/Ca_BS"/>
</dbReference>
<sequence length="502" mass="55105">MTPKSGRIIYSKKLNLYDNKSNELANFSTNFTFVIDSNGSRPYGHGLTFFLAENNSLFNPGGAMGLPTAASSSNSRFRFVAVEFDTFWDSNWDPPYYEMNSSIPIPMGDHVGISTSSLVSVKSRKWSSNVTGGGVCQAWIRYDSGSKRLSVSYTGNQEGFAYTIDLSNELPGQVIFGLSAATGPDVFQRNIVKSWSFESEDLDANQGPGNGKNNNVGLKVGLPVTVSFLVALSIVLWRLKRRKGREDVAEELEFDVEMNKDFEMGSGPKRYSYHELAQSTSEFDLKEKLGEGGFGDVYRAGTLGYLAPECIVTGKASKESDVYSFGVVALEIVCGRKSIDHKAQESQTRLVEWVWELYGAGTLLHAVDPLLGLHFKEEEIKLLMIIGLWCAHPDSSHRPSMRQVIQVLNSEASLPILPSMMPVASYLTPSMSSQFVASPLTQNQSSYVVSNTDISKQMTSSTTSCSSPSLNEVKVSTAGKLLGMMVEGGGGSGADEDWRWWW</sequence>
<dbReference type="GO" id="GO:0005524">
    <property type="term" value="F:ATP binding"/>
    <property type="evidence" value="ECO:0007669"/>
    <property type="project" value="UniProtKB-KW"/>
</dbReference>
<evidence type="ECO:0000256" key="11">
    <source>
        <dbReference type="ARBA" id="ARBA00022840"/>
    </source>
</evidence>
<dbReference type="FunFam" id="1.10.510.10:FF:000240">
    <property type="entry name" value="Lectin-domain containing receptor kinase A4.3"/>
    <property type="match status" value="1"/>
</dbReference>
<evidence type="ECO:0000256" key="4">
    <source>
        <dbReference type="ARBA" id="ARBA00012513"/>
    </source>
</evidence>